<accession>A0A087GXU3</accession>
<feature type="coiled-coil region" evidence="1">
    <location>
        <begin position="70"/>
        <end position="104"/>
    </location>
</feature>
<dbReference type="OrthoDB" id="1111999at2759"/>
<dbReference type="Proteomes" id="UP000029120">
    <property type="component" value="Chromosome 5"/>
</dbReference>
<organism evidence="2 3">
    <name type="scientific">Arabis alpina</name>
    <name type="common">Alpine rock-cress</name>
    <dbReference type="NCBI Taxonomy" id="50452"/>
    <lineage>
        <taxon>Eukaryota</taxon>
        <taxon>Viridiplantae</taxon>
        <taxon>Streptophyta</taxon>
        <taxon>Embryophyta</taxon>
        <taxon>Tracheophyta</taxon>
        <taxon>Spermatophyta</taxon>
        <taxon>Magnoliopsida</taxon>
        <taxon>eudicotyledons</taxon>
        <taxon>Gunneridae</taxon>
        <taxon>Pentapetalae</taxon>
        <taxon>rosids</taxon>
        <taxon>malvids</taxon>
        <taxon>Brassicales</taxon>
        <taxon>Brassicaceae</taxon>
        <taxon>Arabideae</taxon>
        <taxon>Arabis</taxon>
    </lineage>
</organism>
<keyword evidence="1" id="KW-0175">Coiled coil</keyword>
<reference evidence="3" key="1">
    <citation type="journal article" date="2015" name="Nat. Plants">
        <title>Genome expansion of Arabis alpina linked with retrotransposition and reduced symmetric DNA methylation.</title>
        <authorList>
            <person name="Willing E.M."/>
            <person name="Rawat V."/>
            <person name="Mandakova T."/>
            <person name="Maumus F."/>
            <person name="James G.V."/>
            <person name="Nordstroem K.J."/>
            <person name="Becker C."/>
            <person name="Warthmann N."/>
            <person name="Chica C."/>
            <person name="Szarzynska B."/>
            <person name="Zytnicki M."/>
            <person name="Albani M.C."/>
            <person name="Kiefer C."/>
            <person name="Bergonzi S."/>
            <person name="Castaings L."/>
            <person name="Mateos J.L."/>
            <person name="Berns M.C."/>
            <person name="Bujdoso N."/>
            <person name="Piofczyk T."/>
            <person name="de Lorenzo L."/>
            <person name="Barrero-Sicilia C."/>
            <person name="Mateos I."/>
            <person name="Piednoel M."/>
            <person name="Hagmann J."/>
            <person name="Chen-Min-Tao R."/>
            <person name="Iglesias-Fernandez R."/>
            <person name="Schuster S.C."/>
            <person name="Alonso-Blanco C."/>
            <person name="Roudier F."/>
            <person name="Carbonero P."/>
            <person name="Paz-Ares J."/>
            <person name="Davis S.J."/>
            <person name="Pecinka A."/>
            <person name="Quesneville H."/>
            <person name="Colot V."/>
            <person name="Lysak M.A."/>
            <person name="Weigel D."/>
            <person name="Coupland G."/>
            <person name="Schneeberger K."/>
        </authorList>
    </citation>
    <scope>NUCLEOTIDE SEQUENCE [LARGE SCALE GENOMIC DNA]</scope>
    <source>
        <strain evidence="3">cv. Pajares</strain>
    </source>
</reference>
<dbReference type="Gramene" id="KFK34695">
    <property type="protein sequence ID" value="KFK34695"/>
    <property type="gene ID" value="AALP_AA5G179500"/>
</dbReference>
<proteinExistence type="predicted"/>
<protein>
    <submittedName>
        <fullName evidence="2">Uncharacterized protein</fullName>
    </submittedName>
</protein>
<dbReference type="EMBL" id="CM002873">
    <property type="protein sequence ID" value="KFK34695.1"/>
    <property type="molecule type" value="Genomic_DNA"/>
</dbReference>
<dbReference type="AlphaFoldDB" id="A0A087GXU3"/>
<sequence length="245" mass="28605">MRSIQNYKYCSIRSNHYNRWIGYCISQSEDAVEQLQMVLDNLNTEEAPIRGRDTSSNSKHFFLMHGCKSLAQEKMKLQLKSETKEEYNDEMGQETIDVQRMNDKLNYLQRVVPKITSKKPIHDLLRPIKDIKKLMDKAISNGALVGNHTSQDDMKNSTSIEIKLLTKLIRDLEKEKEKGETTNILQGKRKIDKGYTEKMRHLQEKIQCIDKERDAEKKYILDLKKSFNSRHKTACFTTKKGTSEI</sequence>
<name>A0A087GXU3_ARAAL</name>
<evidence type="ECO:0000313" key="3">
    <source>
        <dbReference type="Proteomes" id="UP000029120"/>
    </source>
</evidence>
<keyword evidence="3" id="KW-1185">Reference proteome</keyword>
<gene>
    <name evidence="2" type="ordered locus">AALP_Aa5g179500</name>
</gene>
<evidence type="ECO:0000313" key="2">
    <source>
        <dbReference type="EMBL" id="KFK34695.1"/>
    </source>
</evidence>
<feature type="coiled-coil region" evidence="1">
    <location>
        <begin position="155"/>
        <end position="182"/>
    </location>
</feature>
<evidence type="ECO:0000256" key="1">
    <source>
        <dbReference type="SAM" id="Coils"/>
    </source>
</evidence>